<keyword evidence="4 9" id="KW-0662">Pyridine nucleotide biosynthesis</keyword>
<gene>
    <name evidence="9 10" type="primary">nadA</name>
    <name evidence="10" type="ORF">MSCUN_03390</name>
</gene>
<dbReference type="EMBL" id="LWMS01000010">
    <property type="protein sequence ID" value="PWL08626.1"/>
    <property type="molecule type" value="Genomic_DNA"/>
</dbReference>
<feature type="binding site" evidence="9">
    <location>
        <position position="219"/>
    </location>
    <ligand>
        <name>iminosuccinate</name>
        <dbReference type="ChEBI" id="CHEBI:77875"/>
    </ligand>
</feature>
<comment type="subcellular location">
    <subcellularLocation>
        <location evidence="9">Cytoplasm</location>
    </subcellularLocation>
</comment>
<dbReference type="FunFam" id="3.40.50.10800:FF:000001">
    <property type="entry name" value="Quinolinate synthase A"/>
    <property type="match status" value="1"/>
</dbReference>
<protein>
    <recommendedName>
        <fullName evidence="2 9">Quinolinate synthase</fullName>
        <ecNumber evidence="2 9">2.5.1.72</ecNumber>
    </recommendedName>
</protein>
<dbReference type="Gene3D" id="3.40.50.10800">
    <property type="entry name" value="NadA-like"/>
    <property type="match status" value="3"/>
</dbReference>
<feature type="binding site" evidence="9">
    <location>
        <position position="26"/>
    </location>
    <ligand>
        <name>iminosuccinate</name>
        <dbReference type="ChEBI" id="CHEBI:77875"/>
    </ligand>
</feature>
<keyword evidence="6 9" id="KW-0479">Metal-binding</keyword>
<evidence type="ECO:0000256" key="2">
    <source>
        <dbReference type="ARBA" id="ARBA00012669"/>
    </source>
</evidence>
<feature type="binding site" evidence="9">
    <location>
        <begin position="202"/>
        <end position="204"/>
    </location>
    <ligand>
        <name>iminosuccinate</name>
        <dbReference type="ChEBI" id="CHEBI:77875"/>
    </ligand>
</feature>
<dbReference type="NCBIfam" id="NF006878">
    <property type="entry name" value="PRK09375.1-2"/>
    <property type="match status" value="1"/>
</dbReference>
<dbReference type="InterPro" id="IPR003473">
    <property type="entry name" value="NadA"/>
</dbReference>
<comment type="caution">
    <text evidence="10">The sequence shown here is derived from an EMBL/GenBank/DDBJ whole genome shotgun (WGS) entry which is preliminary data.</text>
</comment>
<keyword evidence="9" id="KW-0963">Cytoplasm</keyword>
<feature type="binding site" evidence="9">
    <location>
        <position position="43"/>
    </location>
    <ligand>
        <name>iminosuccinate</name>
        <dbReference type="ChEBI" id="CHEBI:77875"/>
    </ligand>
</feature>
<evidence type="ECO:0000256" key="6">
    <source>
        <dbReference type="ARBA" id="ARBA00022723"/>
    </source>
</evidence>
<proteinExistence type="inferred from homology"/>
<dbReference type="InterPro" id="IPR023066">
    <property type="entry name" value="Quinolinate_synth_type2"/>
</dbReference>
<dbReference type="GO" id="GO:0005737">
    <property type="term" value="C:cytoplasm"/>
    <property type="evidence" value="ECO:0007669"/>
    <property type="project" value="UniProtKB-SubCell"/>
</dbReference>
<evidence type="ECO:0000256" key="9">
    <source>
        <dbReference type="HAMAP-Rule" id="MF_00568"/>
    </source>
</evidence>
<evidence type="ECO:0000313" key="10">
    <source>
        <dbReference type="EMBL" id="PWL08626.1"/>
    </source>
</evidence>
<dbReference type="UniPathway" id="UPA00253">
    <property type="reaction ID" value="UER00327"/>
</dbReference>
<dbReference type="Proteomes" id="UP000246004">
    <property type="component" value="Unassembled WGS sequence"/>
</dbReference>
<dbReference type="GO" id="GO:0046872">
    <property type="term" value="F:metal ion binding"/>
    <property type="evidence" value="ECO:0007669"/>
    <property type="project" value="UniProtKB-KW"/>
</dbReference>
<name>A0A2V2BLJ1_9EURY</name>
<dbReference type="HAMAP" id="MF_00568">
    <property type="entry name" value="NadA_type2"/>
    <property type="match status" value="1"/>
</dbReference>
<dbReference type="AlphaFoldDB" id="A0A2V2BLJ1"/>
<evidence type="ECO:0000256" key="7">
    <source>
        <dbReference type="ARBA" id="ARBA00023004"/>
    </source>
</evidence>
<keyword evidence="5 9" id="KW-0808">Transferase</keyword>
<dbReference type="EC" id="2.5.1.72" evidence="2 9"/>
<evidence type="ECO:0000256" key="3">
    <source>
        <dbReference type="ARBA" id="ARBA00022485"/>
    </source>
</evidence>
<feature type="binding site" evidence="9">
    <location>
        <position position="132"/>
    </location>
    <ligand>
        <name>iminosuccinate</name>
        <dbReference type="ChEBI" id="CHEBI:77875"/>
    </ligand>
</feature>
<comment type="catalytic activity">
    <reaction evidence="9">
        <text>iminosuccinate + dihydroxyacetone phosphate = quinolinate + phosphate + 2 H2O + H(+)</text>
        <dbReference type="Rhea" id="RHEA:25888"/>
        <dbReference type="ChEBI" id="CHEBI:15377"/>
        <dbReference type="ChEBI" id="CHEBI:15378"/>
        <dbReference type="ChEBI" id="CHEBI:29959"/>
        <dbReference type="ChEBI" id="CHEBI:43474"/>
        <dbReference type="ChEBI" id="CHEBI:57642"/>
        <dbReference type="ChEBI" id="CHEBI:77875"/>
        <dbReference type="EC" id="2.5.1.72"/>
    </reaction>
</comment>
<comment type="similarity">
    <text evidence="9">Belongs to the quinolinate synthase family. Type 2 subfamily.</text>
</comment>
<dbReference type="PANTHER" id="PTHR30573">
    <property type="entry name" value="QUINOLINATE SYNTHETASE A"/>
    <property type="match status" value="1"/>
</dbReference>
<reference evidence="10 11" key="1">
    <citation type="submission" date="2016-04" db="EMBL/GenBank/DDBJ databases">
        <title>Genome sequence of Methanosphaera cuniculi DSM 4103.</title>
        <authorList>
            <person name="Poehlein A."/>
            <person name="Seedorf H."/>
            <person name="Daniel R."/>
        </authorList>
    </citation>
    <scope>NUCLEOTIDE SEQUENCE [LARGE SCALE GENOMIC DNA]</scope>
    <source>
        <strain evidence="10 11">DSM 4103</strain>
    </source>
</reference>
<dbReference type="Pfam" id="PF02445">
    <property type="entry name" value="NadA"/>
    <property type="match status" value="1"/>
</dbReference>
<dbReference type="SUPFAM" id="SSF142754">
    <property type="entry name" value="NadA-like"/>
    <property type="match status" value="1"/>
</dbReference>
<dbReference type="GO" id="GO:0034628">
    <property type="term" value="P:'de novo' NAD+ biosynthetic process from L-aspartate"/>
    <property type="evidence" value="ECO:0007669"/>
    <property type="project" value="TreeGrafter"/>
</dbReference>
<dbReference type="InterPro" id="IPR036094">
    <property type="entry name" value="NadA_sf"/>
</dbReference>
<comment type="pathway">
    <text evidence="1 9">Cofactor biosynthesis; NAD(+) biosynthesis; quinolinate from iminoaspartate: step 1/1.</text>
</comment>
<dbReference type="NCBIfam" id="TIGR00550">
    <property type="entry name" value="nadA"/>
    <property type="match status" value="1"/>
</dbReference>
<evidence type="ECO:0000256" key="5">
    <source>
        <dbReference type="ARBA" id="ARBA00022679"/>
    </source>
</evidence>
<comment type="function">
    <text evidence="9">Catalyzes the condensation of iminoaspartate with dihydroxyacetone phosphate to form quinolinate.</text>
</comment>
<evidence type="ECO:0000256" key="8">
    <source>
        <dbReference type="ARBA" id="ARBA00023014"/>
    </source>
</evidence>
<dbReference type="PANTHER" id="PTHR30573:SF0">
    <property type="entry name" value="QUINOLINATE SYNTHASE, CHLOROPLASTIC"/>
    <property type="match status" value="1"/>
</dbReference>
<accession>A0A2V2BLJ1</accession>
<keyword evidence="3 9" id="KW-0004">4Fe-4S</keyword>
<keyword evidence="8 9" id="KW-0411">Iron-sulfur</keyword>
<organism evidence="10 11">
    <name type="scientific">Methanosphaera cuniculi</name>
    <dbReference type="NCBI Taxonomy" id="1077256"/>
    <lineage>
        <taxon>Archaea</taxon>
        <taxon>Methanobacteriati</taxon>
        <taxon>Methanobacteriota</taxon>
        <taxon>Methanomada group</taxon>
        <taxon>Methanobacteria</taxon>
        <taxon>Methanobacteriales</taxon>
        <taxon>Methanobacteriaceae</taxon>
        <taxon>Methanosphaera</taxon>
    </lineage>
</organism>
<sequence>MLKMNDEIIKEIKQLKEDKNAIILAHNYQPKEIQEIADFIGDSLELCLKAADVDDVDIIVFCGVNFMAETAAIICPDKKVLLPDNRANCQMADMISLEELKAAKEAHPECEVVLYVNSRAETKSEADIICTSANAAKVVESLNSDNFIFAPDHNLGVYSAKLTGKDAIIVPEDGHCYVHTIFKPEDVQKARSEYPDAKIVVHPECPEDVKELADYVESTGGMVRLAKDPDIKQLVVGTEIDLTTRLKRENPDKEFIPLRKDAFCLTMKLVTLEKIRDSLADEKYVVEVDEEIASKARVGIERMLNLSK</sequence>
<feature type="binding site" evidence="9">
    <location>
        <position position="89"/>
    </location>
    <ligand>
        <name>[4Fe-4S] cluster</name>
        <dbReference type="ChEBI" id="CHEBI:49883"/>
    </ligand>
</feature>
<feature type="binding site" evidence="9">
    <location>
        <position position="264"/>
    </location>
    <ligand>
        <name>[4Fe-4S] cluster</name>
        <dbReference type="ChEBI" id="CHEBI:49883"/>
    </ligand>
</feature>
<keyword evidence="7 9" id="KW-0408">Iron</keyword>
<dbReference type="GO" id="GO:0051539">
    <property type="term" value="F:4 iron, 4 sulfur cluster binding"/>
    <property type="evidence" value="ECO:0007669"/>
    <property type="project" value="UniProtKB-KW"/>
</dbReference>
<comment type="cofactor">
    <cofactor evidence="9">
        <name>[4Fe-4S] cluster</name>
        <dbReference type="ChEBI" id="CHEBI:49883"/>
    </cofactor>
    <text evidence="9">Binds 1 [4Fe-4S] cluster per subunit.</text>
</comment>
<evidence type="ECO:0000313" key="11">
    <source>
        <dbReference type="Proteomes" id="UP000246004"/>
    </source>
</evidence>
<feature type="binding site" evidence="9">
    <location>
        <position position="176"/>
    </location>
    <ligand>
        <name>[4Fe-4S] cluster</name>
        <dbReference type="ChEBI" id="CHEBI:49883"/>
    </ligand>
</feature>
<evidence type="ECO:0000256" key="4">
    <source>
        <dbReference type="ARBA" id="ARBA00022642"/>
    </source>
</evidence>
<dbReference type="GO" id="GO:0008987">
    <property type="term" value="F:quinolinate synthetase A activity"/>
    <property type="evidence" value="ECO:0007669"/>
    <property type="project" value="UniProtKB-UniRule"/>
</dbReference>
<feature type="binding site" evidence="9">
    <location>
        <begin position="115"/>
        <end position="117"/>
    </location>
    <ligand>
        <name>iminosuccinate</name>
        <dbReference type="ChEBI" id="CHEBI:77875"/>
    </ligand>
</feature>
<evidence type="ECO:0000256" key="1">
    <source>
        <dbReference type="ARBA" id="ARBA00005065"/>
    </source>
</evidence>